<feature type="domain" description="PAS" evidence="2">
    <location>
        <begin position="340"/>
        <end position="407"/>
    </location>
</feature>
<dbReference type="PROSITE" id="PS50112">
    <property type="entry name" value="PAS"/>
    <property type="match status" value="1"/>
</dbReference>
<feature type="domain" description="HAMP" evidence="5">
    <location>
        <begin position="248"/>
        <end position="300"/>
    </location>
</feature>
<dbReference type="InterPro" id="IPR043128">
    <property type="entry name" value="Rev_trsase/Diguanyl_cyclase"/>
</dbReference>
<keyword evidence="1" id="KW-0812">Transmembrane</keyword>
<dbReference type="SMART" id="SM00267">
    <property type="entry name" value="GGDEF"/>
    <property type="match status" value="1"/>
</dbReference>
<dbReference type="InterPro" id="IPR000160">
    <property type="entry name" value="GGDEF_dom"/>
</dbReference>
<dbReference type="FunFam" id="3.30.70.270:FF:000001">
    <property type="entry name" value="Diguanylate cyclase domain protein"/>
    <property type="match status" value="1"/>
</dbReference>
<evidence type="ECO:0000259" key="5">
    <source>
        <dbReference type="PROSITE" id="PS50885"/>
    </source>
</evidence>
<dbReference type="AlphaFoldDB" id="A0A1M6LPA2"/>
<dbReference type="InterPro" id="IPR035965">
    <property type="entry name" value="PAS-like_dom_sf"/>
</dbReference>
<dbReference type="Pfam" id="PF00563">
    <property type="entry name" value="EAL"/>
    <property type="match status" value="1"/>
</dbReference>
<dbReference type="InterPro" id="IPR029787">
    <property type="entry name" value="Nucleotide_cyclase"/>
</dbReference>
<dbReference type="GO" id="GO:0007165">
    <property type="term" value="P:signal transduction"/>
    <property type="evidence" value="ECO:0007669"/>
    <property type="project" value="InterPro"/>
</dbReference>
<dbReference type="CDD" id="cd01948">
    <property type="entry name" value="EAL"/>
    <property type="match status" value="1"/>
</dbReference>
<dbReference type="OrthoDB" id="7673416at2"/>
<dbReference type="PROSITE" id="PS50113">
    <property type="entry name" value="PAC"/>
    <property type="match status" value="1"/>
</dbReference>
<dbReference type="Gene3D" id="3.20.20.450">
    <property type="entry name" value="EAL domain"/>
    <property type="match status" value="1"/>
</dbReference>
<evidence type="ECO:0000313" key="8">
    <source>
        <dbReference type="Proteomes" id="UP000184171"/>
    </source>
</evidence>
<keyword evidence="1" id="KW-1133">Transmembrane helix</keyword>
<evidence type="ECO:0000256" key="1">
    <source>
        <dbReference type="SAM" id="Phobius"/>
    </source>
</evidence>
<dbReference type="PANTHER" id="PTHR44757:SF2">
    <property type="entry name" value="BIOFILM ARCHITECTURE MAINTENANCE PROTEIN MBAA"/>
    <property type="match status" value="1"/>
</dbReference>
<dbReference type="Gene3D" id="3.30.450.20">
    <property type="entry name" value="PAS domain"/>
    <property type="match status" value="1"/>
</dbReference>
<dbReference type="GO" id="GO:0016020">
    <property type="term" value="C:membrane"/>
    <property type="evidence" value="ECO:0007669"/>
    <property type="project" value="InterPro"/>
</dbReference>
<accession>A0A1M6LPA2</accession>
<dbReference type="CDD" id="cd01949">
    <property type="entry name" value="GGDEF"/>
    <property type="match status" value="1"/>
</dbReference>
<keyword evidence="8" id="KW-1185">Reference proteome</keyword>
<dbReference type="SUPFAM" id="SSF141868">
    <property type="entry name" value="EAL domain-like"/>
    <property type="match status" value="1"/>
</dbReference>
<dbReference type="NCBIfam" id="TIGR00254">
    <property type="entry name" value="GGDEF"/>
    <property type="match status" value="1"/>
</dbReference>
<evidence type="ECO:0000259" key="6">
    <source>
        <dbReference type="PROSITE" id="PS50887"/>
    </source>
</evidence>
<dbReference type="SMART" id="SM00304">
    <property type="entry name" value="HAMP"/>
    <property type="match status" value="1"/>
</dbReference>
<reference evidence="7 8" key="1">
    <citation type="submission" date="2016-11" db="EMBL/GenBank/DDBJ databases">
        <authorList>
            <person name="Jaros S."/>
            <person name="Januszkiewicz K."/>
            <person name="Wedrychowicz H."/>
        </authorList>
    </citation>
    <scope>NUCLEOTIDE SEQUENCE [LARGE SCALE GENOMIC DNA]</scope>
    <source>
        <strain evidence="7 8">DSM 5091</strain>
    </source>
</reference>
<dbReference type="SUPFAM" id="SSF55785">
    <property type="entry name" value="PYP-like sensor domain (PAS domain)"/>
    <property type="match status" value="1"/>
</dbReference>
<dbReference type="PANTHER" id="PTHR44757">
    <property type="entry name" value="DIGUANYLATE CYCLASE DGCP"/>
    <property type="match status" value="1"/>
</dbReference>
<dbReference type="InterPro" id="IPR001633">
    <property type="entry name" value="EAL_dom"/>
</dbReference>
<dbReference type="InterPro" id="IPR003660">
    <property type="entry name" value="HAMP_dom"/>
</dbReference>
<dbReference type="RefSeq" id="WP_072909581.1">
    <property type="nucleotide sequence ID" value="NZ_FQZT01000014.1"/>
</dbReference>
<dbReference type="SMART" id="SM00052">
    <property type="entry name" value="EAL"/>
    <property type="match status" value="1"/>
</dbReference>
<dbReference type="STRING" id="1122189.SAMN02745165_03032"/>
<evidence type="ECO:0000313" key="7">
    <source>
        <dbReference type="EMBL" id="SHJ73005.1"/>
    </source>
</evidence>
<evidence type="ECO:0000259" key="2">
    <source>
        <dbReference type="PROSITE" id="PS50112"/>
    </source>
</evidence>
<feature type="domain" description="GGDEF" evidence="6">
    <location>
        <begin position="496"/>
        <end position="629"/>
    </location>
</feature>
<evidence type="ECO:0000259" key="3">
    <source>
        <dbReference type="PROSITE" id="PS50113"/>
    </source>
</evidence>
<evidence type="ECO:0000259" key="4">
    <source>
        <dbReference type="PROSITE" id="PS50883"/>
    </source>
</evidence>
<dbReference type="Gene3D" id="6.10.340.10">
    <property type="match status" value="1"/>
</dbReference>
<dbReference type="InterPro" id="IPR000700">
    <property type="entry name" value="PAS-assoc_C"/>
</dbReference>
<name>A0A1M6LPA2_MALRU</name>
<protein>
    <submittedName>
        <fullName evidence="7">PAS domain S-box-containing protein/diguanylate cyclase (GGDEF) domain-containing protein</fullName>
    </submittedName>
</protein>
<dbReference type="PROSITE" id="PS50885">
    <property type="entry name" value="HAMP"/>
    <property type="match status" value="1"/>
</dbReference>
<dbReference type="InterPro" id="IPR000014">
    <property type="entry name" value="PAS"/>
</dbReference>
<dbReference type="SMART" id="SM00091">
    <property type="entry name" value="PAS"/>
    <property type="match status" value="1"/>
</dbReference>
<feature type="domain" description="PAC" evidence="3">
    <location>
        <begin position="412"/>
        <end position="464"/>
    </location>
</feature>
<dbReference type="SUPFAM" id="SSF55073">
    <property type="entry name" value="Nucleotide cyclase"/>
    <property type="match status" value="1"/>
</dbReference>
<dbReference type="PROSITE" id="PS50883">
    <property type="entry name" value="EAL"/>
    <property type="match status" value="1"/>
</dbReference>
<dbReference type="Pfam" id="PF00990">
    <property type="entry name" value="GGDEF"/>
    <property type="match status" value="1"/>
</dbReference>
<dbReference type="Pfam" id="PF13426">
    <property type="entry name" value="PAS_9"/>
    <property type="match status" value="1"/>
</dbReference>
<organism evidence="7 8">
    <name type="scientific">Malonomonas rubra DSM 5091</name>
    <dbReference type="NCBI Taxonomy" id="1122189"/>
    <lineage>
        <taxon>Bacteria</taxon>
        <taxon>Pseudomonadati</taxon>
        <taxon>Thermodesulfobacteriota</taxon>
        <taxon>Desulfuromonadia</taxon>
        <taxon>Desulfuromonadales</taxon>
        <taxon>Geopsychrobacteraceae</taxon>
        <taxon>Malonomonas</taxon>
    </lineage>
</organism>
<dbReference type="CDD" id="cd06225">
    <property type="entry name" value="HAMP"/>
    <property type="match status" value="1"/>
</dbReference>
<feature type="domain" description="EAL" evidence="4">
    <location>
        <begin position="638"/>
        <end position="893"/>
    </location>
</feature>
<gene>
    <name evidence="7" type="ORF">SAMN02745165_03032</name>
</gene>
<dbReference type="InterPro" id="IPR052155">
    <property type="entry name" value="Biofilm_reg_signaling"/>
</dbReference>
<dbReference type="GO" id="GO:0003824">
    <property type="term" value="F:catalytic activity"/>
    <property type="evidence" value="ECO:0007669"/>
    <property type="project" value="UniProtKB-ARBA"/>
</dbReference>
<dbReference type="Gene3D" id="3.30.70.270">
    <property type="match status" value="1"/>
</dbReference>
<dbReference type="Pfam" id="PF00672">
    <property type="entry name" value="HAMP"/>
    <property type="match status" value="1"/>
</dbReference>
<dbReference type="PROSITE" id="PS50887">
    <property type="entry name" value="GGDEF"/>
    <property type="match status" value="1"/>
</dbReference>
<dbReference type="NCBIfam" id="TIGR00229">
    <property type="entry name" value="sensory_box"/>
    <property type="match status" value="1"/>
</dbReference>
<dbReference type="CDD" id="cd00130">
    <property type="entry name" value="PAS"/>
    <property type="match status" value="1"/>
</dbReference>
<proteinExistence type="predicted"/>
<dbReference type="InterPro" id="IPR035919">
    <property type="entry name" value="EAL_sf"/>
</dbReference>
<feature type="transmembrane region" description="Helical" evidence="1">
    <location>
        <begin position="228"/>
        <end position="246"/>
    </location>
</feature>
<dbReference type="EMBL" id="FQZT01000014">
    <property type="protein sequence ID" value="SHJ73005.1"/>
    <property type="molecule type" value="Genomic_DNA"/>
</dbReference>
<keyword evidence="1" id="KW-0472">Membrane</keyword>
<dbReference type="Proteomes" id="UP000184171">
    <property type="component" value="Unassembled WGS sequence"/>
</dbReference>
<sequence length="899" mass="101289">MLSVCEQAAIISTKLLQINAGSPRLNQMEQLADSFPRLKIALAFYAEADRLFSSDRQILADMVQSQLSTILSQMMSLQLDSGLMALPANQNLLKVLEELAHVLDDQFRQVEQIAVHQPQTIVRILDSATDDLDLLETMNETLGHAEVAAEFKRLRDDIRLLKLNLLGIYNVWSFDPNLSYLGDEIKKLSEAWDRIQFNLNVIIDDESERFENQRQQMRADADAAKRRFTILLGAGLLFAVLLAMLLSRALRKRLEVLAAGMKRYADGHWNERLDVARDADLSLLSEAFNEMASQLQCKDEELNQSIESLVESQTKLQMAHSTLEVRVEERTQELQAANEQLLLMGKVFDHAKEGILVFDSAGAVVKVNPEFCRMTGFAAERILGKRPDMFRPKATIPFSRDIRESLRLLGSWDGELSLNDPLGNVIPVLVSISRYTYEDGSLAGHIAVYHDIRELKKKEETIRYQAYHDALTGLPNRLLLADRLEIAIAKARRYKHSVGILFLDLDNFKKVNDSFGHAFGDKLLERVAEILRNIFRSEDTISRIGGDEFVIALGEVQDRACIHMLAERVLEQVSCAHVIDGREIHTGVSIGMATYPENGETVDDLLKNADIAMYSAKEHGKNVIHAFTQSMDEKTRQRLALEEALWKALEREEFELYLQPQLSIDGRCLTGAECLVRWNHPQRGLVPPFEFIPLCEETGLILPLGKWILQTACRLAADFAQRFQLADFRVYVNVSPKQFADKNFLSILLGILQETGLDPQFLGVEITESSMMTDVDYARALIEELSALGIAIAIDDFGTGYSSLTQLKNFPIQILKIDRSFVMDLPGDQSDEKIVETIIGMAGQLEIDTVAEGVETAAQRTFLQQLGCRKVQGYLYSKPLPVADFIDFVEQEDGWESGC</sequence>